<evidence type="ECO:0000256" key="6">
    <source>
        <dbReference type="ARBA" id="ARBA00023316"/>
    </source>
</evidence>
<evidence type="ECO:0000256" key="4">
    <source>
        <dbReference type="ARBA" id="ARBA00022984"/>
    </source>
</evidence>
<dbReference type="HOGENOM" id="CLU_042156_0_0_6"/>
<keyword evidence="6" id="KW-0961">Cell wall biogenesis/degradation</keyword>
<dbReference type="PANTHER" id="PTHR36174:SF1">
    <property type="entry name" value="LIPID II:GLYCINE GLYCYLTRANSFERASE"/>
    <property type="match status" value="1"/>
</dbReference>
<organism evidence="8 9">
    <name type="scientific">Alteromonas mediterranea (strain DSM 17117 / CIP 110805 / LMG 28347 / Deep ecotype)</name>
    <dbReference type="NCBI Taxonomy" id="1774373"/>
    <lineage>
        <taxon>Bacteria</taxon>
        <taxon>Pseudomonadati</taxon>
        <taxon>Pseudomonadota</taxon>
        <taxon>Gammaproteobacteria</taxon>
        <taxon>Alteromonadales</taxon>
        <taxon>Alteromonadaceae</taxon>
        <taxon>Alteromonas/Salinimonas group</taxon>
        <taxon>Alteromonas</taxon>
    </lineage>
</organism>
<dbReference type="AlphaFoldDB" id="F2G8Q7"/>
<dbReference type="GO" id="GO:0071555">
    <property type="term" value="P:cell wall organization"/>
    <property type="evidence" value="ECO:0007669"/>
    <property type="project" value="UniProtKB-KW"/>
</dbReference>
<keyword evidence="9" id="KW-1185">Reference proteome</keyword>
<dbReference type="SUPFAM" id="SSF55729">
    <property type="entry name" value="Acyl-CoA N-acyltransferases (Nat)"/>
    <property type="match status" value="1"/>
</dbReference>
<dbReference type="PANTHER" id="PTHR36174">
    <property type="entry name" value="LIPID II:GLYCINE GLYCYLTRANSFERASE"/>
    <property type="match status" value="1"/>
</dbReference>
<dbReference type="Proteomes" id="UP000001870">
    <property type="component" value="Chromosome"/>
</dbReference>
<gene>
    <name evidence="8" type="ordered locus">MADE_1013165</name>
</gene>
<evidence type="ECO:0000256" key="2">
    <source>
        <dbReference type="ARBA" id="ARBA00022679"/>
    </source>
</evidence>
<keyword evidence="4" id="KW-0573">Peptidoglycan synthesis</keyword>
<feature type="domain" description="BioF2-like acetyltransferase" evidence="7">
    <location>
        <begin position="154"/>
        <end position="292"/>
    </location>
</feature>
<keyword evidence="2" id="KW-0808">Transferase</keyword>
<evidence type="ECO:0000313" key="8">
    <source>
        <dbReference type="EMBL" id="AEA98767.1"/>
    </source>
</evidence>
<protein>
    <recommendedName>
        <fullName evidence="7">BioF2-like acetyltransferase domain-containing protein</fullName>
    </recommendedName>
</protein>
<dbReference type="Gene3D" id="3.40.630.30">
    <property type="match status" value="1"/>
</dbReference>
<keyword evidence="3" id="KW-0133">Cell shape</keyword>
<dbReference type="GO" id="GO:0016755">
    <property type="term" value="F:aminoacyltransferase activity"/>
    <property type="evidence" value="ECO:0007669"/>
    <property type="project" value="InterPro"/>
</dbReference>
<reference evidence="8 9" key="1">
    <citation type="journal article" date="2008" name="ISME J.">
        <title>Comparative genomics of two ecotypes of the marine planktonic copiotroph Alteromonas macleodii suggests alternative lifestyles associated with different kinds of particulate organic matter.</title>
        <authorList>
            <person name="Ivars-Martinez E."/>
            <person name="Martin-Cuadrado A.B."/>
            <person name="D'Auria G."/>
            <person name="Mira A."/>
            <person name="Ferriera S."/>
            <person name="Johnson J."/>
            <person name="Friedman R."/>
            <person name="Rodriguez-Valera F."/>
        </authorList>
    </citation>
    <scope>NUCLEOTIDE SEQUENCE [LARGE SCALE GENOMIC DNA]</scope>
    <source>
        <strain evidence="9">DSM 17117 / CIP 110805 / LMG 28347 / Deep ecotype</strain>
    </source>
</reference>
<sequence>MNVDTTLKLVPLNERNVSDWNRYVSSHPFATPYHNAAWQRVSENVYGMQCEGMLAINEQDGRIVGVVPAVKLTSWILGERLCALPYCDVGFPLADSPDIEAYLLAHLKEKHVNAKYFEVRSCHAQQTADNSFLAGKKVQMRLPLPDSSDILLKSFKSKLRSQIKKADKNGLTSKGGNSPELVSDFYTVYVTNMRDLGSPAHSLEWFLNIARGYNTACYISVVYHDDAPIGAGIVLKNNNKASIPWASTVREFNKLAPNMKLYWNVLAHCADNGIREFDFGRSTFNEGTFKFKKQWGAEPYLLDWYHYPRSNVVNQQEAASNNGMKESIKAMAERVWCKLPLPLTVEIGKRIRPHISL</sequence>
<keyword evidence="5" id="KW-0012">Acyltransferase</keyword>
<evidence type="ECO:0000256" key="5">
    <source>
        <dbReference type="ARBA" id="ARBA00023315"/>
    </source>
</evidence>
<dbReference type="KEGG" id="amc:MADE_1013165"/>
<dbReference type="Pfam" id="PF13480">
    <property type="entry name" value="Acetyltransf_6"/>
    <property type="match status" value="1"/>
</dbReference>
<dbReference type="PROSITE" id="PS51191">
    <property type="entry name" value="FEMABX"/>
    <property type="match status" value="1"/>
</dbReference>
<dbReference type="InterPro" id="IPR050644">
    <property type="entry name" value="PG_Glycine_Bridge_Synth"/>
</dbReference>
<dbReference type="RefSeq" id="WP_012519059.1">
    <property type="nucleotide sequence ID" value="NC_011138.3"/>
</dbReference>
<evidence type="ECO:0000256" key="1">
    <source>
        <dbReference type="ARBA" id="ARBA00009943"/>
    </source>
</evidence>
<evidence type="ECO:0000313" key="9">
    <source>
        <dbReference type="Proteomes" id="UP000001870"/>
    </source>
</evidence>
<evidence type="ECO:0000259" key="7">
    <source>
        <dbReference type="Pfam" id="PF13480"/>
    </source>
</evidence>
<comment type="similarity">
    <text evidence="1">Belongs to the FemABX family.</text>
</comment>
<reference evidence="8 9" key="2">
    <citation type="journal article" date="2015" name="Antonie Van Leeuwenhoek">
        <title>Ecophysiological diversity of a novel member of the genus Alteromonas, and description of Alteromonas mediterranea sp. nov.</title>
        <authorList>
            <person name="Ivanova E.P."/>
            <person name="Lopez-Perez M."/>
            <person name="Zabalos M."/>
            <person name="Nguyen S.H."/>
            <person name="Webb H.K."/>
            <person name="Ryan J."/>
            <person name="Lagutin K."/>
            <person name="Vyssotski M."/>
            <person name="Crawford R.J."/>
            <person name="Rodriguez-Valera F."/>
        </authorList>
    </citation>
    <scope>NUCLEOTIDE SEQUENCE [LARGE SCALE GENOMIC DNA]</scope>
    <source>
        <strain evidence="9">DSM 17117 / CIP 110805 / LMG 28347 / Deep ecotype</strain>
    </source>
</reference>
<accession>F2G8Q7</accession>
<dbReference type="InterPro" id="IPR038740">
    <property type="entry name" value="BioF2-like_GNAT_dom"/>
</dbReference>
<evidence type="ECO:0000256" key="3">
    <source>
        <dbReference type="ARBA" id="ARBA00022960"/>
    </source>
</evidence>
<dbReference type="InterPro" id="IPR003447">
    <property type="entry name" value="FEMABX"/>
</dbReference>
<dbReference type="InterPro" id="IPR016181">
    <property type="entry name" value="Acyl_CoA_acyltransferase"/>
</dbReference>
<dbReference type="EMBL" id="CP001103">
    <property type="protein sequence ID" value="AEA98767.1"/>
    <property type="molecule type" value="Genomic_DNA"/>
</dbReference>
<dbReference type="GO" id="GO:0008360">
    <property type="term" value="P:regulation of cell shape"/>
    <property type="evidence" value="ECO:0007669"/>
    <property type="project" value="UniProtKB-KW"/>
</dbReference>
<dbReference type="GO" id="GO:0009252">
    <property type="term" value="P:peptidoglycan biosynthetic process"/>
    <property type="evidence" value="ECO:0007669"/>
    <property type="project" value="UniProtKB-KW"/>
</dbReference>
<proteinExistence type="inferred from homology"/>
<name>F2G8Q7_ALTMD</name>